<sequence>MWQSFSNTPDDARAVSTSEQGRGPARTGFDLGGGARTFRFNSGGGNRGGFNFRSGDDVLVEHLRSRVGAEITSRPSRLDPLAKAQQPEGDPEAKWNAFSSKISPTISRDNTACKEDRQKHLLAGWSRQDQFRDTETREAMPPNTVVVSAGMSSRYDETIMNAAKYMESRKPRHPSTRTATMFNDTLDEGDI</sequence>
<dbReference type="AlphaFoldDB" id="A0A066XSK1"/>
<dbReference type="Proteomes" id="UP000027238">
    <property type="component" value="Unassembled WGS sequence"/>
</dbReference>
<accession>A0A066XSK1</accession>
<evidence type="ECO:0000256" key="1">
    <source>
        <dbReference type="SAM" id="MobiDB-lite"/>
    </source>
</evidence>
<evidence type="ECO:0000313" key="2">
    <source>
        <dbReference type="EMBL" id="KDN71852.1"/>
    </source>
</evidence>
<reference evidence="3" key="1">
    <citation type="journal article" date="2014" name="Genome Announc.">
        <title>Draft genome sequence of Colletotrichum sublineola, a destructive pathogen of cultivated sorghum.</title>
        <authorList>
            <person name="Baroncelli R."/>
            <person name="Sanz-Martin J.M."/>
            <person name="Rech G.E."/>
            <person name="Sukno S.A."/>
            <person name="Thon M.R."/>
        </authorList>
    </citation>
    <scope>NUCLEOTIDE SEQUENCE [LARGE SCALE GENOMIC DNA]</scope>
    <source>
        <strain evidence="3">TX430BB</strain>
    </source>
</reference>
<dbReference type="HOGENOM" id="CLU_1421337_0_0_1"/>
<evidence type="ECO:0000313" key="3">
    <source>
        <dbReference type="Proteomes" id="UP000027238"/>
    </source>
</evidence>
<keyword evidence="3" id="KW-1185">Reference proteome</keyword>
<name>A0A066XSK1_COLSU</name>
<feature type="region of interest" description="Disordered" evidence="1">
    <location>
        <begin position="1"/>
        <end position="34"/>
    </location>
</feature>
<dbReference type="EMBL" id="JMSE01000113">
    <property type="protein sequence ID" value="KDN71852.1"/>
    <property type="molecule type" value="Genomic_DNA"/>
</dbReference>
<gene>
    <name evidence="2" type="ORF">CSUB01_12325</name>
</gene>
<organism evidence="2 3">
    <name type="scientific">Colletotrichum sublineola</name>
    <name type="common">Sorghum anthracnose fungus</name>
    <dbReference type="NCBI Taxonomy" id="1173701"/>
    <lineage>
        <taxon>Eukaryota</taxon>
        <taxon>Fungi</taxon>
        <taxon>Dikarya</taxon>
        <taxon>Ascomycota</taxon>
        <taxon>Pezizomycotina</taxon>
        <taxon>Sordariomycetes</taxon>
        <taxon>Hypocreomycetidae</taxon>
        <taxon>Glomerellales</taxon>
        <taxon>Glomerellaceae</taxon>
        <taxon>Colletotrichum</taxon>
        <taxon>Colletotrichum graminicola species complex</taxon>
    </lineage>
</organism>
<proteinExistence type="predicted"/>
<feature type="region of interest" description="Disordered" evidence="1">
    <location>
        <begin position="167"/>
        <end position="191"/>
    </location>
</feature>
<protein>
    <submittedName>
        <fullName evidence="2">Uncharacterized protein</fullName>
    </submittedName>
</protein>
<feature type="compositionally biased region" description="Polar residues" evidence="1">
    <location>
        <begin position="1"/>
        <end position="20"/>
    </location>
</feature>
<comment type="caution">
    <text evidence="2">The sequence shown here is derived from an EMBL/GenBank/DDBJ whole genome shotgun (WGS) entry which is preliminary data.</text>
</comment>